<organism evidence="1">
    <name type="scientific">Mariniphaga anaerophila</name>
    <dbReference type="NCBI Taxonomy" id="1484053"/>
    <lineage>
        <taxon>Bacteria</taxon>
        <taxon>Pseudomonadati</taxon>
        <taxon>Bacteroidota</taxon>
        <taxon>Bacteroidia</taxon>
        <taxon>Marinilabiliales</taxon>
        <taxon>Prolixibacteraceae</taxon>
        <taxon>Mariniphaga</taxon>
    </lineage>
</organism>
<dbReference type="PROSITE" id="PS51257">
    <property type="entry name" value="PROKAR_LIPOPROTEIN"/>
    <property type="match status" value="1"/>
</dbReference>
<accession>A0A831PP73</accession>
<evidence type="ECO:0000313" key="1">
    <source>
        <dbReference type="EMBL" id="HDR50273.1"/>
    </source>
</evidence>
<name>A0A831PP73_9BACT</name>
<protein>
    <submittedName>
        <fullName evidence="1">Uncharacterized protein</fullName>
    </submittedName>
</protein>
<proteinExistence type="predicted"/>
<reference evidence="1" key="1">
    <citation type="journal article" date="2020" name="mSystems">
        <title>Genome- and Community-Level Interaction Insights into Carbon Utilization and Element Cycling Functions of Hydrothermarchaeota in Hydrothermal Sediment.</title>
        <authorList>
            <person name="Zhou Z."/>
            <person name="Liu Y."/>
            <person name="Xu W."/>
            <person name="Pan J."/>
            <person name="Luo Z.H."/>
            <person name="Li M."/>
        </authorList>
    </citation>
    <scope>NUCLEOTIDE SEQUENCE [LARGE SCALE GENOMIC DNA]</scope>
    <source>
        <strain evidence="1">SpSt-1217</strain>
    </source>
</reference>
<dbReference type="Proteomes" id="UP000886047">
    <property type="component" value="Unassembled WGS sequence"/>
</dbReference>
<comment type="caution">
    <text evidence="1">The sequence shown here is derived from an EMBL/GenBank/DDBJ whole genome shotgun (WGS) entry which is preliminary data.</text>
</comment>
<dbReference type="AlphaFoldDB" id="A0A831PP73"/>
<sequence length="386" mass="41603">MKKIIFFFSALILIISCQEDDLDIPRDQNGNAVLTEVSSATTTGISTLDDGFSVTAYLPNAKSGDVMNVECLQLQYYDAGGNDQLLPLSGTQKTVNVGSDLKATVTYTRSETNLNQPGDYVTVSFAGDTDYALQRVNMVTASNTTKPKVVGIEVDVMRSSETAYFNVTVEPKSGPYTGTLVAKRKNGINDVWENVPGSPFSGDQPFLVPISGTDFAAEKDTMYYSFEATQSGYTDEIATSIIVRDPYFFLKKSAILNLGAGRNLLINARVDEDDENAILALSNELMLKGGSTWLSNGNTIEFVPSTAAMYSANNSNDAIAAFEAGTPAVTADPIKGEGIFIFKAVTGSNPEDVYYGMISITSVVPNSSVTFEYRIGNMYAHLAVIE</sequence>
<dbReference type="EMBL" id="DSDK01000087">
    <property type="protein sequence ID" value="HDR50273.1"/>
    <property type="molecule type" value="Genomic_DNA"/>
</dbReference>
<gene>
    <name evidence="1" type="ORF">ENN90_01440</name>
</gene>